<dbReference type="InterPro" id="IPR007213">
    <property type="entry name" value="Ppm1/Ppm2/Tcmp"/>
</dbReference>
<evidence type="ECO:0000256" key="2">
    <source>
        <dbReference type="ARBA" id="ARBA00022679"/>
    </source>
</evidence>
<evidence type="ECO:0000256" key="1">
    <source>
        <dbReference type="ARBA" id="ARBA00022603"/>
    </source>
</evidence>
<gene>
    <name evidence="3" type="ORF">GCM10010919_29240</name>
</gene>
<proteinExistence type="predicted"/>
<comment type="caution">
    <text evidence="3">The sequence shown here is derived from an EMBL/GenBank/DDBJ whole genome shotgun (WGS) entry which is preliminary data.</text>
</comment>
<dbReference type="EMBL" id="BNAO01000009">
    <property type="protein sequence ID" value="GHG75242.1"/>
    <property type="molecule type" value="Genomic_DNA"/>
</dbReference>
<accession>A0ABQ3L1D1</accession>
<dbReference type="Proteomes" id="UP000659697">
    <property type="component" value="Unassembled WGS sequence"/>
</dbReference>
<keyword evidence="4" id="KW-1185">Reference proteome</keyword>
<dbReference type="PANTHER" id="PTHR43619:SF2">
    <property type="entry name" value="S-ADENOSYL-L-METHIONINE-DEPENDENT METHYLTRANSFERASES SUPERFAMILY PROTEIN"/>
    <property type="match status" value="1"/>
</dbReference>
<name>A0ABQ3L1D1_9ALTE</name>
<evidence type="ECO:0008006" key="5">
    <source>
        <dbReference type="Google" id="ProtNLM"/>
    </source>
</evidence>
<dbReference type="InterPro" id="IPR029063">
    <property type="entry name" value="SAM-dependent_MTases_sf"/>
</dbReference>
<evidence type="ECO:0000313" key="4">
    <source>
        <dbReference type="Proteomes" id="UP000659697"/>
    </source>
</evidence>
<dbReference type="Pfam" id="PF04072">
    <property type="entry name" value="LCM"/>
    <property type="match status" value="1"/>
</dbReference>
<keyword evidence="1" id="KW-0489">Methyltransferase</keyword>
<protein>
    <recommendedName>
        <fullName evidence="5">S-adenosyl-L-methionine-dependent methyltransferase</fullName>
    </recommendedName>
</protein>
<sequence>MSNTSLLICASQCWPKRVKAVEGFSHQLAQQVLQRSGWRGRLLLALLRWPSGRTLLRCLLHASLPGIMAHYHWRKQHIAAWLQQQITQNGIQQLVIIGAGFDGLGAQHSAAHPQLQVIEIDRPTTIKTKQAALRQLNALQPNLCLQAANLAYCSIVDLLTETAAFSACRPTLVLAEGVLMYLPDTAIKTLLQQLQHSVQAPLTLVASHMQLNPQGKPGFVKQGWLVDTALTLSGERFVSGVSLQALPDWLMNMGFNLQQLAAAGQLDNPDPCPGELLFYATAKPTHS</sequence>
<organism evidence="3 4">
    <name type="scientific">Alishewanella longhuensis</name>
    <dbReference type="NCBI Taxonomy" id="1091037"/>
    <lineage>
        <taxon>Bacteria</taxon>
        <taxon>Pseudomonadati</taxon>
        <taxon>Pseudomonadota</taxon>
        <taxon>Gammaproteobacteria</taxon>
        <taxon>Alteromonadales</taxon>
        <taxon>Alteromonadaceae</taxon>
        <taxon>Alishewanella</taxon>
    </lineage>
</organism>
<dbReference type="Gene3D" id="3.40.50.150">
    <property type="entry name" value="Vaccinia Virus protein VP39"/>
    <property type="match status" value="1"/>
</dbReference>
<dbReference type="PANTHER" id="PTHR43619">
    <property type="entry name" value="S-ADENOSYL-L-METHIONINE-DEPENDENT METHYLTRANSFERASE YKTD-RELATED"/>
    <property type="match status" value="1"/>
</dbReference>
<reference evidence="4" key="1">
    <citation type="journal article" date="2019" name="Int. J. Syst. Evol. Microbiol.">
        <title>The Global Catalogue of Microorganisms (GCM) 10K type strain sequencing project: providing services to taxonomists for standard genome sequencing and annotation.</title>
        <authorList>
            <consortium name="The Broad Institute Genomics Platform"/>
            <consortium name="The Broad Institute Genome Sequencing Center for Infectious Disease"/>
            <person name="Wu L."/>
            <person name="Ma J."/>
        </authorList>
    </citation>
    <scope>NUCLEOTIDE SEQUENCE [LARGE SCALE GENOMIC DNA]</scope>
    <source>
        <strain evidence="4">CGMCC 1.7003</strain>
    </source>
</reference>
<keyword evidence="2" id="KW-0808">Transferase</keyword>
<evidence type="ECO:0000313" key="3">
    <source>
        <dbReference type="EMBL" id="GHG75242.1"/>
    </source>
</evidence>
<dbReference type="SUPFAM" id="SSF53335">
    <property type="entry name" value="S-adenosyl-L-methionine-dependent methyltransferases"/>
    <property type="match status" value="1"/>
</dbReference>
<dbReference type="RefSeq" id="WP_189433784.1">
    <property type="nucleotide sequence ID" value="NZ_BNAO01000009.1"/>
</dbReference>